<dbReference type="OrthoDB" id="1600564at2759"/>
<dbReference type="Proteomes" id="UP000799750">
    <property type="component" value="Unassembled WGS sequence"/>
</dbReference>
<accession>A0A6A6QN15</accession>
<organism evidence="8 9">
    <name type="scientific">Lophium mytilinum</name>
    <dbReference type="NCBI Taxonomy" id="390894"/>
    <lineage>
        <taxon>Eukaryota</taxon>
        <taxon>Fungi</taxon>
        <taxon>Dikarya</taxon>
        <taxon>Ascomycota</taxon>
        <taxon>Pezizomycotina</taxon>
        <taxon>Dothideomycetes</taxon>
        <taxon>Pleosporomycetidae</taxon>
        <taxon>Mytilinidiales</taxon>
        <taxon>Mytilinidiaceae</taxon>
        <taxon>Lophium</taxon>
    </lineage>
</organism>
<dbReference type="PANTHER" id="PTHR31845:SF32">
    <property type="entry name" value="MISCELLANEOUS ZN(II)2CYS6 TRANSCRIPTION FACTOR (EUROFUNG)-RELATED"/>
    <property type="match status" value="1"/>
</dbReference>
<dbReference type="GO" id="GO:0000981">
    <property type="term" value="F:DNA-binding transcription factor activity, RNA polymerase II-specific"/>
    <property type="evidence" value="ECO:0007669"/>
    <property type="project" value="InterPro"/>
</dbReference>
<evidence type="ECO:0000259" key="7">
    <source>
        <dbReference type="PROSITE" id="PS50048"/>
    </source>
</evidence>
<dbReference type="PROSITE" id="PS00463">
    <property type="entry name" value="ZN2_CY6_FUNGAL_1"/>
    <property type="match status" value="1"/>
</dbReference>
<dbReference type="AlphaFoldDB" id="A0A6A6QN15"/>
<dbReference type="SUPFAM" id="SSF57701">
    <property type="entry name" value="Zn2/Cys6 DNA-binding domain"/>
    <property type="match status" value="1"/>
</dbReference>
<dbReference type="InterPro" id="IPR036864">
    <property type="entry name" value="Zn2-C6_fun-type_DNA-bd_sf"/>
</dbReference>
<evidence type="ECO:0000313" key="8">
    <source>
        <dbReference type="EMBL" id="KAF2493509.1"/>
    </source>
</evidence>
<dbReference type="GO" id="GO:0005634">
    <property type="term" value="C:nucleus"/>
    <property type="evidence" value="ECO:0007669"/>
    <property type="project" value="UniProtKB-SubCell"/>
</dbReference>
<dbReference type="PANTHER" id="PTHR31845">
    <property type="entry name" value="FINGER DOMAIN PROTEIN, PUTATIVE-RELATED"/>
    <property type="match status" value="1"/>
</dbReference>
<feature type="region of interest" description="Disordered" evidence="6">
    <location>
        <begin position="95"/>
        <end position="121"/>
    </location>
</feature>
<dbReference type="InterPro" id="IPR051089">
    <property type="entry name" value="prtT"/>
</dbReference>
<evidence type="ECO:0000256" key="6">
    <source>
        <dbReference type="SAM" id="MobiDB-lite"/>
    </source>
</evidence>
<keyword evidence="9" id="KW-1185">Reference proteome</keyword>
<evidence type="ECO:0000313" key="9">
    <source>
        <dbReference type="Proteomes" id="UP000799750"/>
    </source>
</evidence>
<keyword evidence="5" id="KW-0539">Nucleus</keyword>
<evidence type="ECO:0000256" key="2">
    <source>
        <dbReference type="ARBA" id="ARBA00023015"/>
    </source>
</evidence>
<dbReference type="Gene3D" id="4.10.240.10">
    <property type="entry name" value="Zn(2)-C6 fungal-type DNA-binding domain"/>
    <property type="match status" value="1"/>
</dbReference>
<comment type="subcellular location">
    <subcellularLocation>
        <location evidence="1">Nucleus</location>
    </subcellularLocation>
</comment>
<reference evidence="8" key="1">
    <citation type="journal article" date="2020" name="Stud. Mycol.">
        <title>101 Dothideomycetes genomes: a test case for predicting lifestyles and emergence of pathogens.</title>
        <authorList>
            <person name="Haridas S."/>
            <person name="Albert R."/>
            <person name="Binder M."/>
            <person name="Bloem J."/>
            <person name="Labutti K."/>
            <person name="Salamov A."/>
            <person name="Andreopoulos B."/>
            <person name="Baker S."/>
            <person name="Barry K."/>
            <person name="Bills G."/>
            <person name="Bluhm B."/>
            <person name="Cannon C."/>
            <person name="Castanera R."/>
            <person name="Culley D."/>
            <person name="Daum C."/>
            <person name="Ezra D."/>
            <person name="Gonzalez J."/>
            <person name="Henrissat B."/>
            <person name="Kuo A."/>
            <person name="Liang C."/>
            <person name="Lipzen A."/>
            <person name="Lutzoni F."/>
            <person name="Magnuson J."/>
            <person name="Mondo S."/>
            <person name="Nolan M."/>
            <person name="Ohm R."/>
            <person name="Pangilinan J."/>
            <person name="Park H.-J."/>
            <person name="Ramirez L."/>
            <person name="Alfaro M."/>
            <person name="Sun H."/>
            <person name="Tritt A."/>
            <person name="Yoshinaga Y."/>
            <person name="Zwiers L.-H."/>
            <person name="Turgeon B."/>
            <person name="Goodwin S."/>
            <person name="Spatafora J."/>
            <person name="Crous P."/>
            <person name="Grigoriev I."/>
        </authorList>
    </citation>
    <scope>NUCLEOTIDE SEQUENCE</scope>
    <source>
        <strain evidence="8">CBS 269.34</strain>
    </source>
</reference>
<gene>
    <name evidence="8" type="ORF">BU16DRAFT_541190</name>
</gene>
<protein>
    <recommendedName>
        <fullName evidence="7">Zn(2)-C6 fungal-type domain-containing protein</fullName>
    </recommendedName>
</protein>
<evidence type="ECO:0000256" key="4">
    <source>
        <dbReference type="ARBA" id="ARBA00023163"/>
    </source>
</evidence>
<proteinExistence type="predicted"/>
<evidence type="ECO:0000256" key="1">
    <source>
        <dbReference type="ARBA" id="ARBA00004123"/>
    </source>
</evidence>
<keyword evidence="2" id="KW-0805">Transcription regulation</keyword>
<dbReference type="PROSITE" id="PS50048">
    <property type="entry name" value="ZN2_CY6_FUNGAL_2"/>
    <property type="match status" value="1"/>
</dbReference>
<keyword evidence="4" id="KW-0804">Transcription</keyword>
<name>A0A6A6QN15_9PEZI</name>
<evidence type="ECO:0000256" key="5">
    <source>
        <dbReference type="ARBA" id="ARBA00023242"/>
    </source>
</evidence>
<dbReference type="GO" id="GO:0008270">
    <property type="term" value="F:zinc ion binding"/>
    <property type="evidence" value="ECO:0007669"/>
    <property type="project" value="InterPro"/>
</dbReference>
<feature type="domain" description="Zn(2)-C6 fungal-type" evidence="7">
    <location>
        <begin position="26"/>
        <end position="56"/>
    </location>
</feature>
<evidence type="ECO:0000256" key="3">
    <source>
        <dbReference type="ARBA" id="ARBA00023125"/>
    </source>
</evidence>
<dbReference type="GO" id="GO:0000976">
    <property type="term" value="F:transcription cis-regulatory region binding"/>
    <property type="evidence" value="ECO:0007669"/>
    <property type="project" value="TreeGrafter"/>
</dbReference>
<dbReference type="EMBL" id="MU004192">
    <property type="protein sequence ID" value="KAF2493509.1"/>
    <property type="molecule type" value="Genomic_DNA"/>
</dbReference>
<sequence>MEASNSRTVGGSKPLAVGAPAPYGRACVDCARSKCKCIVRTPGGACERCHRLNRECRPAPTVRVKHSRRTAASKAMQLEQKLDNIVQLLKNNNQTLPANADSSDESLNHSSTKDSSPSTTSFAASTLGSYNHMPFATNSSMNYAPTLALPEPIPPDGEECLHDFRTHKLPFVPFIHIPPSTSSEELFQERPFLWYCIVLASTKSRPQQESLPLKVRTMLSEAMVIGQEHNLDLLLGVLVCVAWSNPPSTGVKKPSLAVFTQLAISLVFQLGLNKPPGSSFQTMLLNCKINAPEASKQLASAVRTLEERRAVLGCFLVTSFSSVSAFLRYMDPLRWTPHMNECLDVLAEVKEHPTDDTLVQLVRMQLIVDKAVQFSAHYGEIGSNDFSQTPPSLYRLALQGQLQEIEKNVSGSFQHEVILLHLHSTALYVSELGSLKSAASSNNTDYQEVECLYASLRSLKSWLDIFFTIPPARYTGLPFSVFSQFMRCLVVLYRLSALDDPLWDKNVARNTYGVADVLRMVATNLLASDVYPRYAETFDATRERWEAKLAALSSAPVRVPAVPMMPMTDLEMPNISMDLPENWWVSDVFSAWDF</sequence>
<dbReference type="InterPro" id="IPR001138">
    <property type="entry name" value="Zn2Cys6_DnaBD"/>
</dbReference>
<keyword evidence="3" id="KW-0238">DNA-binding</keyword>